<dbReference type="PANTHER" id="PTHR48046">
    <property type="entry name" value="UDP-GLYCOSYLTRANSFERASE 72E1"/>
    <property type="match status" value="1"/>
</dbReference>
<dbReference type="GO" id="GO:0047209">
    <property type="term" value="F:coniferyl-alcohol glucosyltransferase activity"/>
    <property type="evidence" value="ECO:0007669"/>
    <property type="project" value="TreeGrafter"/>
</dbReference>
<evidence type="ECO:0000256" key="5">
    <source>
        <dbReference type="ARBA" id="ARBA00047606"/>
    </source>
</evidence>
<dbReference type="SUPFAM" id="SSF53756">
    <property type="entry name" value="UDP-Glycosyltransferase/glycogen phosphorylase"/>
    <property type="match status" value="1"/>
</dbReference>
<comment type="pathway">
    <text evidence="1">Pigment biosynthesis; anthocyanin biosynthesis.</text>
</comment>
<sequence length="484" mass="53532">MENSKTHIALLASPGMGHLIPVLELAKSFVSFHGFQVTVIVVATDVATSQSFLKSLEHNLSIITLPLVDVSGLVDPSSSVVTKLAVTMRQSLPILRSTISEMKFRPTALIVDLFGTESMAVADEFGMLKYVFVTTNAWLLAFNVYIPIAHAKMEAGNEHAKRAKEFRIPGCKSVPLETPVEAFLGRDDQEFVEFKRTGTGIAMANGILVNTWEDLELKTFEALRNMKMFDNAKRTEVYPIGPLTRPVDQSLAPRDKAVMEWLNKQPEESVIYVSFGSGGTLSTEQMVELALGLEMSQQRFVWVVRPPSENDASRSFFLLESDSHQSFSYFPDGFLNRTRDRGVIVPTWAPQAEILAHPCVGGFLSHCGWNSILESIVNGVPMIAWPLYAEQKMNATLLTEELGMAIGPETSLTDRVVGRKEIEKMVRMIMVGKEGHALRKRVKDLRDSSEKAIKKGGSSYESLSKVARDCETSLQSVRAKGQGA</sequence>
<dbReference type="Proteomes" id="UP001159364">
    <property type="component" value="Linkage Group LG03"/>
</dbReference>
<proteinExistence type="inferred from homology"/>
<evidence type="ECO:0000313" key="9">
    <source>
        <dbReference type="Proteomes" id="UP001159364"/>
    </source>
</evidence>
<dbReference type="GO" id="GO:0047213">
    <property type="term" value="F:anthocyanidin 3-O-glucosyltransferase activity"/>
    <property type="evidence" value="ECO:0007669"/>
    <property type="project" value="UniProtKB-EC"/>
</dbReference>
<dbReference type="EC" id="2.4.1.-" evidence="7"/>
<dbReference type="InterPro" id="IPR002213">
    <property type="entry name" value="UDP_glucos_trans"/>
</dbReference>
<name>A0AAV8TY07_9ROSI</name>
<evidence type="ECO:0000256" key="6">
    <source>
        <dbReference type="RuleBase" id="RU003718"/>
    </source>
</evidence>
<keyword evidence="3 6" id="KW-0328">Glycosyltransferase</keyword>
<comment type="caution">
    <text evidence="8">The sequence shown here is derived from an EMBL/GenBank/DDBJ whole genome shotgun (WGS) entry which is preliminary data.</text>
</comment>
<gene>
    <name evidence="8" type="ORF">K2173_021377</name>
</gene>
<protein>
    <recommendedName>
        <fullName evidence="7">Glycosyltransferase</fullName>
        <ecNumber evidence="7">2.4.1.-</ecNumber>
    </recommendedName>
</protein>
<evidence type="ECO:0000256" key="1">
    <source>
        <dbReference type="ARBA" id="ARBA00004935"/>
    </source>
</evidence>
<dbReference type="AlphaFoldDB" id="A0AAV8TY07"/>
<keyword evidence="9" id="KW-1185">Reference proteome</keyword>
<accession>A0AAV8TY07</accession>
<dbReference type="Pfam" id="PF00201">
    <property type="entry name" value="UDPGT"/>
    <property type="match status" value="1"/>
</dbReference>
<comment type="catalytic activity">
    <reaction evidence="5">
        <text>an anthocyanidin + UDP-alpha-D-glucose + H(+) = an anthocyanidin 3-O-beta-D-glucoside + UDP</text>
        <dbReference type="Rhea" id="RHEA:20093"/>
        <dbReference type="ChEBI" id="CHEBI:15378"/>
        <dbReference type="ChEBI" id="CHEBI:16307"/>
        <dbReference type="ChEBI" id="CHEBI:58223"/>
        <dbReference type="ChEBI" id="CHEBI:58885"/>
        <dbReference type="ChEBI" id="CHEBI:143576"/>
        <dbReference type="EC" id="2.4.1.115"/>
    </reaction>
</comment>
<organism evidence="8 9">
    <name type="scientific">Erythroxylum novogranatense</name>
    <dbReference type="NCBI Taxonomy" id="1862640"/>
    <lineage>
        <taxon>Eukaryota</taxon>
        <taxon>Viridiplantae</taxon>
        <taxon>Streptophyta</taxon>
        <taxon>Embryophyta</taxon>
        <taxon>Tracheophyta</taxon>
        <taxon>Spermatophyta</taxon>
        <taxon>Magnoliopsida</taxon>
        <taxon>eudicotyledons</taxon>
        <taxon>Gunneridae</taxon>
        <taxon>Pentapetalae</taxon>
        <taxon>rosids</taxon>
        <taxon>fabids</taxon>
        <taxon>Malpighiales</taxon>
        <taxon>Erythroxylaceae</taxon>
        <taxon>Erythroxylum</taxon>
    </lineage>
</organism>
<dbReference type="PANTHER" id="PTHR48046:SF7">
    <property type="entry name" value="UDP-GLYCOSYLTRANSFERASE 72E1"/>
    <property type="match status" value="1"/>
</dbReference>
<evidence type="ECO:0000256" key="7">
    <source>
        <dbReference type="RuleBase" id="RU362057"/>
    </source>
</evidence>
<evidence type="ECO:0000313" key="8">
    <source>
        <dbReference type="EMBL" id="KAJ8770730.1"/>
    </source>
</evidence>
<reference evidence="8 9" key="1">
    <citation type="submission" date="2021-09" db="EMBL/GenBank/DDBJ databases">
        <title>Genomic insights and catalytic innovation underlie evolution of tropane alkaloids biosynthesis.</title>
        <authorList>
            <person name="Wang Y.-J."/>
            <person name="Tian T."/>
            <person name="Huang J.-P."/>
            <person name="Huang S.-X."/>
        </authorList>
    </citation>
    <scope>NUCLEOTIDE SEQUENCE [LARGE SCALE GENOMIC DNA]</scope>
    <source>
        <strain evidence="8">KIB-2018</strain>
        <tissue evidence="8">Leaf</tissue>
    </source>
</reference>
<dbReference type="Gene3D" id="3.40.50.2000">
    <property type="entry name" value="Glycogen Phosphorylase B"/>
    <property type="match status" value="2"/>
</dbReference>
<dbReference type="EMBL" id="JAIWQS010000003">
    <property type="protein sequence ID" value="KAJ8770730.1"/>
    <property type="molecule type" value="Genomic_DNA"/>
</dbReference>
<dbReference type="InterPro" id="IPR035595">
    <property type="entry name" value="UDP_glycos_trans_CS"/>
</dbReference>
<dbReference type="FunFam" id="3.40.50.2000:FF:000051">
    <property type="entry name" value="Glycosyltransferase"/>
    <property type="match status" value="1"/>
</dbReference>
<evidence type="ECO:0000256" key="3">
    <source>
        <dbReference type="ARBA" id="ARBA00022676"/>
    </source>
</evidence>
<comment type="similarity">
    <text evidence="2 6">Belongs to the UDP-glycosyltransferase family.</text>
</comment>
<evidence type="ECO:0000256" key="4">
    <source>
        <dbReference type="ARBA" id="ARBA00022679"/>
    </source>
</evidence>
<dbReference type="CDD" id="cd03784">
    <property type="entry name" value="GT1_Gtf-like"/>
    <property type="match status" value="1"/>
</dbReference>
<keyword evidence="4 6" id="KW-0808">Transferase</keyword>
<evidence type="ECO:0000256" key="2">
    <source>
        <dbReference type="ARBA" id="ARBA00009995"/>
    </source>
</evidence>
<dbReference type="PROSITE" id="PS00375">
    <property type="entry name" value="UDPGT"/>
    <property type="match status" value="1"/>
</dbReference>